<feature type="transmembrane region" description="Helical" evidence="1">
    <location>
        <begin position="12"/>
        <end position="29"/>
    </location>
</feature>
<dbReference type="RefSeq" id="WP_379814553.1">
    <property type="nucleotide sequence ID" value="NZ_JBHUDJ010000007.1"/>
</dbReference>
<comment type="caution">
    <text evidence="2">The sequence shown here is derived from an EMBL/GenBank/DDBJ whole genome shotgun (WGS) entry which is preliminary data.</text>
</comment>
<feature type="transmembrane region" description="Helical" evidence="1">
    <location>
        <begin position="241"/>
        <end position="259"/>
    </location>
</feature>
<feature type="transmembrane region" description="Helical" evidence="1">
    <location>
        <begin position="265"/>
        <end position="285"/>
    </location>
</feature>
<protein>
    <submittedName>
        <fullName evidence="2">Uncharacterized protein</fullName>
    </submittedName>
</protein>
<organism evidence="2 3">
    <name type="scientific">Halorientalis brevis</name>
    <dbReference type="NCBI Taxonomy" id="1126241"/>
    <lineage>
        <taxon>Archaea</taxon>
        <taxon>Methanobacteriati</taxon>
        <taxon>Methanobacteriota</taxon>
        <taxon>Stenosarchaea group</taxon>
        <taxon>Halobacteria</taxon>
        <taxon>Halobacteriales</taxon>
        <taxon>Haloarculaceae</taxon>
        <taxon>Halorientalis</taxon>
    </lineage>
</organism>
<proteinExistence type="predicted"/>
<accession>A0ABD6CCU7</accession>
<keyword evidence="1" id="KW-0812">Transmembrane</keyword>
<evidence type="ECO:0000256" key="1">
    <source>
        <dbReference type="SAM" id="Phobius"/>
    </source>
</evidence>
<gene>
    <name evidence="2" type="ORF">ACFR9U_13825</name>
</gene>
<sequence length="292" mass="32797">MGNDDSRTRSPTLIFWNHILAAVLSYSFYRLNPLSLSQSRKPEFTLLVYIGIVAIIWSILYFHSNGLTETDVDGTTTAETTDQDHFEINEDASWEFHTETAAYRRTITESRETLQNQINLANEIDDKAMRTTRTAVLILGIVISALGVTQGNPLDSVSIWTLFVAGFGVLILATSAVIGVGTYTVTNIPYGIGTNYRKDVLEGGYSEKEWLIELIRGYNQWSRDLSEQNDHNRDLLSRVQILLIFGISFLLFASGMRLFNSRFGIHPSVALLFLLVFVSDFLRLASPDLSPD</sequence>
<feature type="transmembrane region" description="Helical" evidence="1">
    <location>
        <begin position="44"/>
        <end position="62"/>
    </location>
</feature>
<keyword evidence="1" id="KW-1133">Transmembrane helix</keyword>
<dbReference type="AlphaFoldDB" id="A0ABD6CCU7"/>
<feature type="transmembrane region" description="Helical" evidence="1">
    <location>
        <begin position="157"/>
        <end position="180"/>
    </location>
</feature>
<name>A0ABD6CCU7_9EURY</name>
<feature type="transmembrane region" description="Helical" evidence="1">
    <location>
        <begin position="134"/>
        <end position="151"/>
    </location>
</feature>
<dbReference type="Proteomes" id="UP001597119">
    <property type="component" value="Unassembled WGS sequence"/>
</dbReference>
<keyword evidence="1" id="KW-0472">Membrane</keyword>
<dbReference type="EMBL" id="JBHUDJ010000007">
    <property type="protein sequence ID" value="MFD1588058.1"/>
    <property type="molecule type" value="Genomic_DNA"/>
</dbReference>
<evidence type="ECO:0000313" key="2">
    <source>
        <dbReference type="EMBL" id="MFD1588058.1"/>
    </source>
</evidence>
<keyword evidence="3" id="KW-1185">Reference proteome</keyword>
<reference evidence="2 3" key="1">
    <citation type="journal article" date="2019" name="Int. J. Syst. Evol. Microbiol.">
        <title>The Global Catalogue of Microorganisms (GCM) 10K type strain sequencing project: providing services to taxonomists for standard genome sequencing and annotation.</title>
        <authorList>
            <consortium name="The Broad Institute Genomics Platform"/>
            <consortium name="The Broad Institute Genome Sequencing Center for Infectious Disease"/>
            <person name="Wu L."/>
            <person name="Ma J."/>
        </authorList>
    </citation>
    <scope>NUCLEOTIDE SEQUENCE [LARGE SCALE GENOMIC DNA]</scope>
    <source>
        <strain evidence="2 3">CGMCC 1.12125</strain>
    </source>
</reference>
<evidence type="ECO:0000313" key="3">
    <source>
        <dbReference type="Proteomes" id="UP001597119"/>
    </source>
</evidence>